<feature type="domain" description="GFO/IDH/MocA-like oxidoreductase" evidence="8">
    <location>
        <begin position="535"/>
        <end position="623"/>
    </location>
</feature>
<dbReference type="EMBL" id="PKTG01000138">
    <property type="protein sequence ID" value="PLX15495.1"/>
    <property type="molecule type" value="Genomic_DNA"/>
</dbReference>
<dbReference type="Pfam" id="PF22725">
    <property type="entry name" value="GFO_IDH_MocA_C3"/>
    <property type="match status" value="1"/>
</dbReference>
<evidence type="ECO:0000259" key="6">
    <source>
        <dbReference type="Pfam" id="PF00107"/>
    </source>
</evidence>
<dbReference type="GO" id="GO:0046872">
    <property type="term" value="F:metal ion binding"/>
    <property type="evidence" value="ECO:0007669"/>
    <property type="project" value="UniProtKB-KW"/>
</dbReference>
<dbReference type="InterPro" id="IPR013149">
    <property type="entry name" value="ADH-like_C"/>
</dbReference>
<evidence type="ECO:0000313" key="9">
    <source>
        <dbReference type="EMBL" id="PLX15495.1"/>
    </source>
</evidence>
<dbReference type="InterPro" id="IPR036291">
    <property type="entry name" value="NAD(P)-bd_dom_sf"/>
</dbReference>
<dbReference type="InterPro" id="IPR011032">
    <property type="entry name" value="GroES-like_sf"/>
</dbReference>
<dbReference type="PANTHER" id="PTHR43350:SF19">
    <property type="entry name" value="D-GULOSIDE 3-DEHYDROGENASE"/>
    <property type="match status" value="1"/>
</dbReference>
<reference evidence="9 10" key="1">
    <citation type="submission" date="2017-11" db="EMBL/GenBank/DDBJ databases">
        <title>Genome-resolved metagenomics identifies genetic mobility, metabolic interactions, and unexpected diversity in perchlorate-reducing communities.</title>
        <authorList>
            <person name="Barnum T.P."/>
            <person name="Figueroa I.A."/>
            <person name="Carlstrom C.I."/>
            <person name="Lucas L.N."/>
            <person name="Engelbrektson A.L."/>
            <person name="Coates J.D."/>
        </authorList>
    </citation>
    <scope>NUCLEOTIDE SEQUENCE [LARGE SCALE GENOMIC DNA]</scope>
    <source>
        <strain evidence="9">BM706</strain>
    </source>
</reference>
<dbReference type="GO" id="GO:0016491">
    <property type="term" value="F:oxidoreductase activity"/>
    <property type="evidence" value="ECO:0007669"/>
    <property type="project" value="UniProtKB-KW"/>
</dbReference>
<evidence type="ECO:0000256" key="4">
    <source>
        <dbReference type="ARBA" id="ARBA00022833"/>
    </source>
</evidence>
<organism evidence="9 10">
    <name type="scientific">Muiribacterium halophilum</name>
    <dbReference type="NCBI Taxonomy" id="2053465"/>
    <lineage>
        <taxon>Bacteria</taxon>
        <taxon>Candidatus Muiribacteriota</taxon>
        <taxon>Candidatus Muiribacteriia</taxon>
        <taxon>Candidatus Muiribacteriales</taxon>
        <taxon>Candidatus Muiribacteriaceae</taxon>
        <taxon>Candidatus Muiribacterium</taxon>
    </lineage>
</organism>
<evidence type="ECO:0000256" key="5">
    <source>
        <dbReference type="ARBA" id="ARBA00023002"/>
    </source>
</evidence>
<keyword evidence="3" id="KW-0479">Metal-binding</keyword>
<comment type="cofactor">
    <cofactor evidence="1">
        <name>Zn(2+)</name>
        <dbReference type="ChEBI" id="CHEBI:29105"/>
    </cofactor>
</comment>
<name>A0A2N5Z9Z2_MUIH1</name>
<dbReference type="Proteomes" id="UP000234857">
    <property type="component" value="Unassembled WGS sequence"/>
</dbReference>
<dbReference type="CDD" id="cd08255">
    <property type="entry name" value="2-desacetyl-2-hydroxyethyl_bacteriochlorophyllide_like"/>
    <property type="match status" value="1"/>
</dbReference>
<comment type="caution">
    <text evidence="9">The sequence shown here is derived from an EMBL/GenBank/DDBJ whole genome shotgun (WGS) entry which is preliminary data.</text>
</comment>
<evidence type="ECO:0000256" key="1">
    <source>
        <dbReference type="ARBA" id="ARBA00001947"/>
    </source>
</evidence>
<evidence type="ECO:0000259" key="8">
    <source>
        <dbReference type="Pfam" id="PF22725"/>
    </source>
</evidence>
<proteinExistence type="inferred from homology"/>
<evidence type="ECO:0000256" key="2">
    <source>
        <dbReference type="ARBA" id="ARBA00008072"/>
    </source>
</evidence>
<feature type="domain" description="Gfo/Idh/MocA-like oxidoreductase N-terminal" evidence="7">
    <location>
        <begin position="396"/>
        <end position="509"/>
    </location>
</feature>
<feature type="non-terminal residue" evidence="9">
    <location>
        <position position="634"/>
    </location>
</feature>
<evidence type="ECO:0000259" key="7">
    <source>
        <dbReference type="Pfam" id="PF01408"/>
    </source>
</evidence>
<feature type="domain" description="Alcohol dehydrogenase-like C-terminal" evidence="6">
    <location>
        <begin position="182"/>
        <end position="301"/>
    </location>
</feature>
<dbReference type="Pfam" id="PF01408">
    <property type="entry name" value="GFO_IDH_MocA"/>
    <property type="match status" value="1"/>
</dbReference>
<dbReference type="Gene3D" id="3.30.360.10">
    <property type="entry name" value="Dihydrodipicolinate Reductase, domain 2"/>
    <property type="match status" value="1"/>
</dbReference>
<dbReference type="Gene3D" id="3.40.50.720">
    <property type="entry name" value="NAD(P)-binding Rossmann-like Domain"/>
    <property type="match status" value="2"/>
</dbReference>
<dbReference type="Pfam" id="PF00107">
    <property type="entry name" value="ADH_zinc_N"/>
    <property type="match status" value="1"/>
</dbReference>
<protein>
    <submittedName>
        <fullName evidence="9">Oxidoreductase</fullName>
    </submittedName>
</protein>
<keyword evidence="4" id="KW-0862">Zinc</keyword>
<comment type="similarity">
    <text evidence="2">Belongs to the zinc-containing alcohol dehydrogenase family.</text>
</comment>
<sequence>MKQLIQNFKNGELYVDDVPAPTLTENMVLVENAFSLISAGTEKSTVDVGKASMLGKAKKRPDLVKQVMNNVRKEGLLSTYKKVMTKLDSLKALGYSTAGTVLASMDGKGKFKEGDRVACAGQDYASHASVVSVQTNLVARIPDNVSFEEAAFTTLGAIAMQGVRQAEPQLGHNVCVIGLGLLGQITCQLLKANGCRVFGVDVDQKMVEVAKKTSCENTINRQDESINSVLENFTHGYGFDSVIITAGTTSNDHVEFASDILRKKGKVIIVGAVGMNIPRNPHFYRKELDLRMSCSYGPGRYDREYEEKGNDYPFGYVRWTEGRNMQSFLELISQGKIDLKPLITHIFDIDEAPKAYDMITGKIQEDYIGILIKYPHEEKAMISDEIELSSTSLNEINVGFIGAGSFAQSYLLPHIKGKDINLDTVVTRTGINSKNVAKKFGFSKSSTDVENIFKNDDINTVYIATQHDTHGSYSLNALKNGKNVFVEKPVTIDKEELEELNEYLKDNKQSRILVGFNRRFSTVAKECKKVMKYTGEPLVMNFRVNAGHIPKDHWTQDSEKGGGRILGEVCHFVDLMHYFTASKAVKVYAESIVSDNSKINTEDNIIITIKFKDGSIGTIVYNANGDKSLPKERF</sequence>
<dbReference type="SUPFAM" id="SSF50129">
    <property type="entry name" value="GroES-like"/>
    <property type="match status" value="1"/>
</dbReference>
<dbReference type="InterPro" id="IPR000683">
    <property type="entry name" value="Gfo/Idh/MocA-like_OxRdtase_N"/>
</dbReference>
<dbReference type="SUPFAM" id="SSF55347">
    <property type="entry name" value="Glyceraldehyde-3-phosphate dehydrogenase-like, C-terminal domain"/>
    <property type="match status" value="1"/>
</dbReference>
<dbReference type="PANTHER" id="PTHR43350">
    <property type="entry name" value="NAD-DEPENDENT ALCOHOL DEHYDROGENASE"/>
    <property type="match status" value="1"/>
</dbReference>
<evidence type="ECO:0000256" key="3">
    <source>
        <dbReference type="ARBA" id="ARBA00022723"/>
    </source>
</evidence>
<accession>A0A2N5Z9Z2</accession>
<keyword evidence="5" id="KW-0560">Oxidoreductase</keyword>
<dbReference type="GO" id="GO:0000166">
    <property type="term" value="F:nucleotide binding"/>
    <property type="evidence" value="ECO:0007669"/>
    <property type="project" value="InterPro"/>
</dbReference>
<gene>
    <name evidence="9" type="ORF">C0601_12670</name>
</gene>
<evidence type="ECO:0000313" key="10">
    <source>
        <dbReference type="Proteomes" id="UP000234857"/>
    </source>
</evidence>
<dbReference type="AlphaFoldDB" id="A0A2N5Z9Z2"/>
<dbReference type="SUPFAM" id="SSF51735">
    <property type="entry name" value="NAD(P)-binding Rossmann-fold domains"/>
    <property type="match status" value="2"/>
</dbReference>
<dbReference type="InterPro" id="IPR055170">
    <property type="entry name" value="GFO_IDH_MocA-like_dom"/>
</dbReference>
<dbReference type="Gene3D" id="3.90.180.10">
    <property type="entry name" value="Medium-chain alcohol dehydrogenases, catalytic domain"/>
    <property type="match status" value="1"/>
</dbReference>